<dbReference type="GO" id="GO:0016887">
    <property type="term" value="F:ATP hydrolysis activity"/>
    <property type="evidence" value="ECO:0007669"/>
    <property type="project" value="InterPro"/>
</dbReference>
<dbReference type="OrthoDB" id="9809324at2"/>
<dbReference type="EMBL" id="LN554846">
    <property type="protein sequence ID" value="CED70943.1"/>
    <property type="molecule type" value="Genomic_DNA"/>
</dbReference>
<dbReference type="AlphaFoldDB" id="A0A090INQ0"/>
<dbReference type="KEGG" id="awd:AWOD_I_0850"/>
<dbReference type="Pfam" id="PF13304">
    <property type="entry name" value="AAA_21"/>
    <property type="match status" value="1"/>
</dbReference>
<feature type="domain" description="ATPase AAA-type core" evidence="1">
    <location>
        <begin position="43"/>
        <end position="325"/>
    </location>
</feature>
<evidence type="ECO:0000313" key="2">
    <source>
        <dbReference type="EMBL" id="CED70943.1"/>
    </source>
</evidence>
<keyword evidence="3" id="KW-1185">Reference proteome</keyword>
<dbReference type="GeneID" id="28540419"/>
<dbReference type="STRING" id="80852.AWOD_I_0850"/>
<evidence type="ECO:0000259" key="1">
    <source>
        <dbReference type="Pfam" id="PF13304"/>
    </source>
</evidence>
<sequence length="370" mass="42366">MLAKLVVKNFRNFENWFEIDLKSDRSYEFSKHAVQNEIVKHGVIYGINGEGKSNLGLAIIDVTSHLTDNNLQAGLSTNYLNANSKDKLAEFKYQFDFDGIEVLYNYGKEKCTTTVYEKLIIDGVEVVNFDRRVSSIADFNLPGSETLKNDFEGKDISPVKYIKSNALLDDHVINNAFDTFMKFVDGMVFFRTLSKLQEFYGQPTGKQRVSQAIIEQGKLKDFETFLNDSGVACKLKQSGAENEEIIEFDFGERSIEFSQAASTGTISLGNFYYWYLKLTSGEISFAYIDEFDAYYHFNLSQHIVERIAKTSCQSLMTTHNSTLMSNNILRPDCYFVLAKQKLNPLYNLTDREIRKAHNLEKMYRSGAFDE</sequence>
<proteinExistence type="predicted"/>
<organism evidence="2 3">
    <name type="scientific">Aliivibrio wodanis</name>
    <dbReference type="NCBI Taxonomy" id="80852"/>
    <lineage>
        <taxon>Bacteria</taxon>
        <taxon>Pseudomonadati</taxon>
        <taxon>Pseudomonadota</taxon>
        <taxon>Gammaproteobacteria</taxon>
        <taxon>Vibrionales</taxon>
        <taxon>Vibrionaceae</taxon>
        <taxon>Aliivibrio</taxon>
    </lineage>
</organism>
<dbReference type="PATRIC" id="fig|80852.17.peg.863"/>
<protein>
    <recommendedName>
        <fullName evidence="1">ATPase AAA-type core domain-containing protein</fullName>
    </recommendedName>
</protein>
<dbReference type="InterPro" id="IPR027417">
    <property type="entry name" value="P-loop_NTPase"/>
</dbReference>
<dbReference type="GO" id="GO:0005524">
    <property type="term" value="F:ATP binding"/>
    <property type="evidence" value="ECO:0007669"/>
    <property type="project" value="InterPro"/>
</dbReference>
<dbReference type="InterPro" id="IPR003959">
    <property type="entry name" value="ATPase_AAA_core"/>
</dbReference>
<dbReference type="SUPFAM" id="SSF52540">
    <property type="entry name" value="P-loop containing nucleoside triphosphate hydrolases"/>
    <property type="match status" value="1"/>
</dbReference>
<dbReference type="Proteomes" id="UP000032427">
    <property type="component" value="Chromosome 1"/>
</dbReference>
<evidence type="ECO:0000313" key="3">
    <source>
        <dbReference type="Proteomes" id="UP000032427"/>
    </source>
</evidence>
<name>A0A090INQ0_9GAMM</name>
<dbReference type="HOGENOM" id="CLU_707424_0_0_6"/>
<dbReference type="Gene3D" id="3.40.50.300">
    <property type="entry name" value="P-loop containing nucleotide triphosphate hydrolases"/>
    <property type="match status" value="1"/>
</dbReference>
<reference evidence="3" key="1">
    <citation type="submission" date="2014-09" db="EMBL/GenBank/DDBJ databases">
        <authorList>
            <person name="Hjerde E."/>
        </authorList>
    </citation>
    <scope>NUCLEOTIDE SEQUENCE [LARGE SCALE GENOMIC DNA]</scope>
    <source>
        <strain evidence="3">06/09/139</strain>
    </source>
</reference>
<gene>
    <name evidence="2" type="ORF">AWOD_I_0850</name>
</gene>
<accession>A0A090INQ0</accession>